<keyword evidence="6 13" id="KW-0479">Metal-binding</keyword>
<evidence type="ECO:0000256" key="11">
    <source>
        <dbReference type="ARBA" id="ARBA00023033"/>
    </source>
</evidence>
<dbReference type="GO" id="GO:0005506">
    <property type="term" value="F:iron ion binding"/>
    <property type="evidence" value="ECO:0007669"/>
    <property type="project" value="InterPro"/>
</dbReference>
<evidence type="ECO:0000256" key="14">
    <source>
        <dbReference type="SAM" id="Phobius"/>
    </source>
</evidence>
<evidence type="ECO:0000313" key="15">
    <source>
        <dbReference type="EMBL" id="KAB0794142.1"/>
    </source>
</evidence>
<dbReference type="InterPro" id="IPR050476">
    <property type="entry name" value="Insect_CytP450_Detox"/>
</dbReference>
<dbReference type="GO" id="GO:0004497">
    <property type="term" value="F:monooxygenase activity"/>
    <property type="evidence" value="ECO:0007669"/>
    <property type="project" value="UniProtKB-KW"/>
</dbReference>
<dbReference type="PANTHER" id="PTHR24292:SF100">
    <property type="entry name" value="CYTOCHROME P450 6A16, ISOFORM B-RELATED"/>
    <property type="match status" value="1"/>
</dbReference>
<dbReference type="AlphaFoldDB" id="A0A5N4A9Z4"/>
<dbReference type="Pfam" id="PF00067">
    <property type="entry name" value="p450"/>
    <property type="match status" value="2"/>
</dbReference>
<dbReference type="SUPFAM" id="SSF48264">
    <property type="entry name" value="Cytochrome P450"/>
    <property type="match status" value="2"/>
</dbReference>
<evidence type="ECO:0000256" key="8">
    <source>
        <dbReference type="ARBA" id="ARBA00022848"/>
    </source>
</evidence>
<dbReference type="PROSITE" id="PS00086">
    <property type="entry name" value="CYTOCHROME_P450"/>
    <property type="match status" value="2"/>
</dbReference>
<dbReference type="GO" id="GO:0016705">
    <property type="term" value="F:oxidoreductase activity, acting on paired donors, with incorporation or reduction of molecular oxygen"/>
    <property type="evidence" value="ECO:0007669"/>
    <property type="project" value="InterPro"/>
</dbReference>
<accession>A0A5N4A9Z4</accession>
<comment type="caution">
    <text evidence="15">The sequence shown here is derived from an EMBL/GenBank/DDBJ whole genome shotgun (WGS) entry which is preliminary data.</text>
</comment>
<keyword evidence="8" id="KW-0492">Microsome</keyword>
<gene>
    <name evidence="15" type="ORF">PPYR_13762</name>
</gene>
<dbReference type="FunFam" id="1.10.630.10:FF:000042">
    <property type="entry name" value="Cytochrome P450"/>
    <property type="match status" value="2"/>
</dbReference>
<comment type="subcellular location">
    <subcellularLocation>
        <location evidence="3">Endoplasmic reticulum membrane</location>
        <topology evidence="3">Peripheral membrane protein</topology>
    </subcellularLocation>
    <subcellularLocation>
        <location evidence="2">Microsome membrane</location>
        <topology evidence="2">Peripheral membrane protein</topology>
    </subcellularLocation>
</comment>
<evidence type="ECO:0000256" key="9">
    <source>
        <dbReference type="ARBA" id="ARBA00023002"/>
    </source>
</evidence>
<keyword evidence="7" id="KW-0256">Endoplasmic reticulum</keyword>
<keyword evidence="16" id="KW-1185">Reference proteome</keyword>
<dbReference type="Proteomes" id="UP000327044">
    <property type="component" value="Unassembled WGS sequence"/>
</dbReference>
<evidence type="ECO:0000256" key="2">
    <source>
        <dbReference type="ARBA" id="ARBA00004174"/>
    </source>
</evidence>
<keyword evidence="9" id="KW-0560">Oxidoreductase</keyword>
<dbReference type="PANTHER" id="PTHR24292">
    <property type="entry name" value="CYTOCHROME P450"/>
    <property type="match status" value="1"/>
</dbReference>
<evidence type="ECO:0000256" key="12">
    <source>
        <dbReference type="ARBA" id="ARBA00023136"/>
    </source>
</evidence>
<dbReference type="GO" id="GO:0005789">
    <property type="term" value="C:endoplasmic reticulum membrane"/>
    <property type="evidence" value="ECO:0007669"/>
    <property type="project" value="UniProtKB-SubCell"/>
</dbReference>
<evidence type="ECO:0000256" key="10">
    <source>
        <dbReference type="ARBA" id="ARBA00023004"/>
    </source>
</evidence>
<reference evidence="15 16" key="1">
    <citation type="journal article" date="2018" name="Elife">
        <title>Firefly genomes illuminate parallel origins of bioluminescence in beetles.</title>
        <authorList>
            <person name="Fallon T.R."/>
            <person name="Lower S.E."/>
            <person name="Chang C.H."/>
            <person name="Bessho-Uehara M."/>
            <person name="Martin G.J."/>
            <person name="Bewick A.J."/>
            <person name="Behringer M."/>
            <person name="Debat H.J."/>
            <person name="Wong I."/>
            <person name="Day J.C."/>
            <person name="Suvorov A."/>
            <person name="Silva C.J."/>
            <person name="Stanger-Hall K.F."/>
            <person name="Hall D.W."/>
            <person name="Schmitz R.J."/>
            <person name="Nelson D.R."/>
            <person name="Lewis S.M."/>
            <person name="Shigenobu S."/>
            <person name="Bybee S.M."/>
            <person name="Larracuente A.M."/>
            <person name="Oba Y."/>
            <person name="Weng J.K."/>
        </authorList>
    </citation>
    <scope>NUCLEOTIDE SEQUENCE [LARGE SCALE GENOMIC DNA]</scope>
    <source>
        <strain evidence="15">1611_PpyrPB1</strain>
        <tissue evidence="15">Whole body</tissue>
    </source>
</reference>
<dbReference type="InterPro" id="IPR001128">
    <property type="entry name" value="Cyt_P450"/>
</dbReference>
<evidence type="ECO:0000256" key="5">
    <source>
        <dbReference type="ARBA" id="ARBA00022617"/>
    </source>
</evidence>
<evidence type="ECO:0000256" key="4">
    <source>
        <dbReference type="ARBA" id="ARBA00010617"/>
    </source>
</evidence>
<keyword evidence="5 13" id="KW-0349">Heme</keyword>
<evidence type="ECO:0000256" key="13">
    <source>
        <dbReference type="PIRSR" id="PIRSR602401-1"/>
    </source>
</evidence>
<sequence length="991" mass="113715">MAFVVSVFLTLFVIVTTIYFKWMYSYWKRRNVPQLPPSFPLGNVENPFNRKFSHGEWFALVYKTFKERGAKHAGIYFIASPNYVPIAPEVIKNIMQKDFSHFVERGLYCNETDDPLSGNLFLIGGQRWRNLRTKLTPTFTSGKMKMMFETLVECINPMDAAITSYCISKEPVDIKDTLARFTTDVIGSCAFGLECNSFKTADAAFRNHGQRIFSPETKVKALIGLFALISPKWANRLGVSVFPKESSSFFFNVVKDTVNYRRESGVHRKDMLQIVMDLQEAGVESLTIEEIAAQAFVFFLAGFETSSTTMTFCLYELGINSDLQEKVREEINRVLEQHDGKLTYEAIMDMKYMTQVIDETLRKYPPGTLLPRKCVDDYFEPITGVTIEKGTKVLIPVLGLHMDPEYFPDPEKFDPDRFSEENKRNIVPFTYMPFGEGPRICIGMRFGMMQIKVGLTHLLKHYSFAVSSKTNIPLTWDKYSFIISTEDPIWLDCAMIACMGILFTVAIILTVIYVKWRYTYWKRRNVPQLSPSLPFGDMENPLARKHGVGELIAVFYRKFKESGEKHAGVYVFASPNYLPIDPELIKNIMRKDFQHFVDRGFYYNEKDDPLSANLFSIGGQKWKNLRAKLTPTFTSGKMKMMFDTLVECTHPMEELMASYFVNKETIDIGDVFSRFTADVITSCAFGLECNNFKGDDTKFRAHGKNILAPRSKATTLQVLFAAALPKLANKLGIIFIPKESSAFFFDVVKDTIKYRRENGVQRKDMLQILMELQESNVNALTIQEIAAQALMFFLAGFETSSSTMKFCLYELATNADIQEKVRDEINQVLKQHGGKLTYNAITEMKYMAQVIDETLRKYPPLTFITRKCIKDYVEPSSGVTIEKGTKVHIPVLGLHMDPEYFPDPEKFDPERFSEENKHRIVPFTYIPFGEGPRHCVGMRFGMMQTKVALTCLLRTYLFTVSPETQIPLKWSKYSLLLTTENTIWLNIDRVC</sequence>
<evidence type="ECO:0000256" key="1">
    <source>
        <dbReference type="ARBA" id="ARBA00001971"/>
    </source>
</evidence>
<dbReference type="InParanoid" id="A0A5N4A9Z4"/>
<comment type="cofactor">
    <cofactor evidence="1 13">
        <name>heme</name>
        <dbReference type="ChEBI" id="CHEBI:30413"/>
    </cofactor>
</comment>
<dbReference type="PRINTS" id="PR00463">
    <property type="entry name" value="EP450I"/>
</dbReference>
<keyword evidence="11" id="KW-0503">Monooxygenase</keyword>
<feature type="transmembrane region" description="Helical" evidence="14">
    <location>
        <begin position="489"/>
        <end position="514"/>
    </location>
</feature>
<evidence type="ECO:0000313" key="16">
    <source>
        <dbReference type="Proteomes" id="UP000327044"/>
    </source>
</evidence>
<dbReference type="PRINTS" id="PR00385">
    <property type="entry name" value="P450"/>
</dbReference>
<dbReference type="InterPro" id="IPR017972">
    <property type="entry name" value="Cyt_P450_CS"/>
</dbReference>
<evidence type="ECO:0000256" key="6">
    <source>
        <dbReference type="ARBA" id="ARBA00022723"/>
    </source>
</evidence>
<keyword evidence="10 13" id="KW-0408">Iron</keyword>
<dbReference type="CDD" id="cd11056">
    <property type="entry name" value="CYP6-like"/>
    <property type="match status" value="2"/>
</dbReference>
<feature type="binding site" description="axial binding residue" evidence="13">
    <location>
        <position position="441"/>
    </location>
    <ligand>
        <name>heme</name>
        <dbReference type="ChEBI" id="CHEBI:30413"/>
    </ligand>
    <ligandPart>
        <name>Fe</name>
        <dbReference type="ChEBI" id="CHEBI:18248"/>
    </ligandPart>
</feature>
<dbReference type="Gene3D" id="1.10.630.10">
    <property type="entry name" value="Cytochrome P450"/>
    <property type="match status" value="2"/>
</dbReference>
<keyword evidence="12 14" id="KW-0472">Membrane</keyword>
<name>A0A5N4A9Z4_PHOPY</name>
<proteinExistence type="inferred from homology"/>
<evidence type="ECO:0000256" key="7">
    <source>
        <dbReference type="ARBA" id="ARBA00022824"/>
    </source>
</evidence>
<keyword evidence="14" id="KW-0812">Transmembrane</keyword>
<organism evidence="15 16">
    <name type="scientific">Photinus pyralis</name>
    <name type="common">Common eastern firefly</name>
    <name type="synonym">Lampyris pyralis</name>
    <dbReference type="NCBI Taxonomy" id="7054"/>
    <lineage>
        <taxon>Eukaryota</taxon>
        <taxon>Metazoa</taxon>
        <taxon>Ecdysozoa</taxon>
        <taxon>Arthropoda</taxon>
        <taxon>Hexapoda</taxon>
        <taxon>Insecta</taxon>
        <taxon>Pterygota</taxon>
        <taxon>Neoptera</taxon>
        <taxon>Endopterygota</taxon>
        <taxon>Coleoptera</taxon>
        <taxon>Polyphaga</taxon>
        <taxon>Elateriformia</taxon>
        <taxon>Elateroidea</taxon>
        <taxon>Lampyridae</taxon>
        <taxon>Lampyrinae</taxon>
        <taxon>Photinus</taxon>
    </lineage>
</organism>
<protein>
    <recommendedName>
        <fullName evidence="17">Cytochrome P450</fullName>
    </recommendedName>
</protein>
<dbReference type="EMBL" id="VVIM01000009">
    <property type="protein sequence ID" value="KAB0794142.1"/>
    <property type="molecule type" value="Genomic_DNA"/>
</dbReference>
<keyword evidence="14" id="KW-1133">Transmembrane helix</keyword>
<dbReference type="InterPro" id="IPR036396">
    <property type="entry name" value="Cyt_P450_sf"/>
</dbReference>
<dbReference type="InterPro" id="IPR002401">
    <property type="entry name" value="Cyt_P450_E_grp-I"/>
</dbReference>
<evidence type="ECO:0008006" key="17">
    <source>
        <dbReference type="Google" id="ProtNLM"/>
    </source>
</evidence>
<evidence type="ECO:0000256" key="3">
    <source>
        <dbReference type="ARBA" id="ARBA00004406"/>
    </source>
</evidence>
<dbReference type="GO" id="GO:0020037">
    <property type="term" value="F:heme binding"/>
    <property type="evidence" value="ECO:0007669"/>
    <property type="project" value="InterPro"/>
</dbReference>
<comment type="similarity">
    <text evidence="4">Belongs to the cytochrome P450 family.</text>
</comment>
<dbReference type="FunCoup" id="A0A5N4A9Z4">
    <property type="interactions" value="317"/>
</dbReference>